<dbReference type="KEGG" id="wdi:H9L19_03730"/>
<dbReference type="EMBL" id="CP060724">
    <property type="protein sequence ID" value="QNN75971.1"/>
    <property type="molecule type" value="Genomic_DNA"/>
</dbReference>
<dbReference type="SUPFAM" id="SSF159888">
    <property type="entry name" value="YdhG-like"/>
    <property type="match status" value="1"/>
</dbReference>
<protein>
    <recommendedName>
        <fullName evidence="3">DUF1801 domain-containing protein</fullName>
    </recommendedName>
</protein>
<evidence type="ECO:0000313" key="1">
    <source>
        <dbReference type="EMBL" id="QNN75971.1"/>
    </source>
</evidence>
<organism evidence="1 2">
    <name type="scientific">Weissella diestrammenae</name>
    <dbReference type="NCBI Taxonomy" id="1162633"/>
    <lineage>
        <taxon>Bacteria</taxon>
        <taxon>Bacillati</taxon>
        <taxon>Bacillota</taxon>
        <taxon>Bacilli</taxon>
        <taxon>Lactobacillales</taxon>
        <taxon>Lactobacillaceae</taxon>
        <taxon>Weissella</taxon>
    </lineage>
</organism>
<keyword evidence="2" id="KW-1185">Reference proteome</keyword>
<dbReference type="RefSeq" id="WP_187529799.1">
    <property type="nucleotide sequence ID" value="NZ_CP060724.1"/>
</dbReference>
<dbReference type="Proteomes" id="UP000515800">
    <property type="component" value="Chromosome"/>
</dbReference>
<accession>A0A7G9T796</accession>
<dbReference type="AlphaFoldDB" id="A0A7G9T796"/>
<name>A0A7G9T796_9LACO</name>
<sequence>MGQLFSDFEKEAIRQRAEELRQEQAAANTRPKKNGEADVLEAIANMQDDERIIAANLHVLVTRIAPNLKPKTWYGFPAYANQAGKVVLFFQPASKFGYRYSTLGFQEDAHLDEGDFWPTSYALTEWHSAIEMKVQQLIEKAIQ</sequence>
<gene>
    <name evidence="1" type="ORF">H9L19_03730</name>
</gene>
<evidence type="ECO:0000313" key="2">
    <source>
        <dbReference type="Proteomes" id="UP000515800"/>
    </source>
</evidence>
<reference evidence="1 2" key="1">
    <citation type="submission" date="2020-08" db="EMBL/GenBank/DDBJ databases">
        <title>Genome sequence of Weissella diestrammenae KACC 16890T.</title>
        <authorList>
            <person name="Hyun D.-W."/>
            <person name="Bae J.-W."/>
        </authorList>
    </citation>
    <scope>NUCLEOTIDE SEQUENCE [LARGE SCALE GENOMIC DNA]</scope>
    <source>
        <strain evidence="1 2">KACC 16890</strain>
    </source>
</reference>
<proteinExistence type="predicted"/>
<evidence type="ECO:0008006" key="3">
    <source>
        <dbReference type="Google" id="ProtNLM"/>
    </source>
</evidence>